<feature type="compositionally biased region" description="Basic and acidic residues" evidence="1">
    <location>
        <begin position="1"/>
        <end position="19"/>
    </location>
</feature>
<evidence type="ECO:0000313" key="3">
    <source>
        <dbReference type="Proteomes" id="UP000631181"/>
    </source>
</evidence>
<feature type="region of interest" description="Disordered" evidence="1">
    <location>
        <begin position="1"/>
        <end position="77"/>
    </location>
</feature>
<evidence type="ECO:0000313" key="2">
    <source>
        <dbReference type="EMBL" id="KAF7717391.1"/>
    </source>
</evidence>
<name>A0A8J8W644_9EURO</name>
<reference evidence="2" key="1">
    <citation type="journal article" date="2020" name="Front. Microbiol.">
        <title>Gene regulatory networks of Penicillium echinulatum 2HH and Penicillium oxalicum 114-2 inferred by a computational biology approach.</title>
        <authorList>
            <person name="Lenz A.R."/>
            <person name="Galan-Vasquez E."/>
            <person name="Balbinot E."/>
            <person name="De Abreu F.P."/>
            <person name="De Oliveira N.S."/>
            <person name="Da Rosa L.O."/>
            <person name="De Avila E Silva S."/>
            <person name="Camassola M."/>
            <person name="Dillon A.J.P."/>
            <person name="Perez-Rueda E."/>
        </authorList>
    </citation>
    <scope>NUCLEOTIDE SEQUENCE</scope>
    <source>
        <strain evidence="2">S1M29</strain>
    </source>
</reference>
<protein>
    <submittedName>
        <fullName evidence="2">Uncharacterized protein</fullName>
    </submittedName>
</protein>
<dbReference type="EMBL" id="WIWV01000027">
    <property type="protein sequence ID" value="KAF7717391.1"/>
    <property type="molecule type" value="Genomic_DNA"/>
</dbReference>
<accession>A0A8J8W644</accession>
<feature type="compositionally biased region" description="Basic and acidic residues" evidence="1">
    <location>
        <begin position="61"/>
        <end position="71"/>
    </location>
</feature>
<dbReference type="AlphaFoldDB" id="A0A8J8W644"/>
<comment type="caution">
    <text evidence="2">The sequence shown here is derived from an EMBL/GenBank/DDBJ whole genome shotgun (WGS) entry which is preliminary data.</text>
</comment>
<gene>
    <name evidence="2" type="ORF">PECM_004208</name>
</gene>
<feature type="compositionally biased region" description="Basic and acidic residues" evidence="1">
    <location>
        <begin position="26"/>
        <end position="53"/>
    </location>
</feature>
<dbReference type="OrthoDB" id="4526540at2759"/>
<proteinExistence type="predicted"/>
<organism evidence="2 3">
    <name type="scientific">Penicillium ucsense</name>
    <dbReference type="NCBI Taxonomy" id="2839758"/>
    <lineage>
        <taxon>Eukaryota</taxon>
        <taxon>Fungi</taxon>
        <taxon>Dikarya</taxon>
        <taxon>Ascomycota</taxon>
        <taxon>Pezizomycotina</taxon>
        <taxon>Eurotiomycetes</taxon>
        <taxon>Eurotiomycetidae</taxon>
        <taxon>Eurotiales</taxon>
        <taxon>Aspergillaceae</taxon>
        <taxon>Penicillium</taxon>
    </lineage>
</organism>
<evidence type="ECO:0000256" key="1">
    <source>
        <dbReference type="SAM" id="MobiDB-lite"/>
    </source>
</evidence>
<keyword evidence="3" id="KW-1185">Reference proteome</keyword>
<sequence>MAQEAHKAENKESMFERVFEHHHHNHPEGDRETKHGDESGHHSKLRDTLKKDEDELNEYYQEDKELEREGKTYGGLM</sequence>
<dbReference type="Proteomes" id="UP000631181">
    <property type="component" value="Unassembled WGS sequence"/>
</dbReference>